<reference evidence="2 3" key="1">
    <citation type="journal article" date="2019" name="Nat. Med.">
        <title>A library of human gut bacterial isolates paired with longitudinal multiomics data enables mechanistic microbiome research.</title>
        <authorList>
            <person name="Poyet M."/>
            <person name="Groussin M."/>
            <person name="Gibbons S.M."/>
            <person name="Avila-Pacheco J."/>
            <person name="Jiang X."/>
            <person name="Kearney S.M."/>
            <person name="Perrotta A.R."/>
            <person name="Berdy B."/>
            <person name="Zhao S."/>
            <person name="Lieberman T.D."/>
            <person name="Swanson P.K."/>
            <person name="Smith M."/>
            <person name="Roesemann S."/>
            <person name="Alexander J.E."/>
            <person name="Rich S.A."/>
            <person name="Livny J."/>
            <person name="Vlamakis H."/>
            <person name="Clish C."/>
            <person name="Bullock K."/>
            <person name="Deik A."/>
            <person name="Scott J."/>
            <person name="Pierce K.A."/>
            <person name="Xavier R.J."/>
            <person name="Alm E.J."/>
        </authorList>
    </citation>
    <scope>NUCLEOTIDE SEQUENCE [LARGE SCALE GENOMIC DNA]</scope>
    <source>
        <strain evidence="2 3">BIOML-A160</strain>
    </source>
</reference>
<sequence>MNILIIQSKAFPHRDNSFCYFYTQLAEWLTAHVSKSELFYCYLDVDDTGFENGLLLPDSYEQFYTPANIDAVCGFITDKQIDIVLDYSHVITGDTRKFLLEIRQRNPGIKIFTMIHNCPSHTTQLKTYELSRLRLKEVNSLKRLFQWMFPWLYIFLLKRVVKHQNVSAYNTVDEVILLSPSYIPEFRKLIGKKDASRLSAIPNAIQPVKSDIPVHLKKKEIIFVGRFALEKALPKLLKIWEMVQDEIPEWSLVMVGDGDKYQECEEIIAKKKLKRVNMVGYQMSIPYIDRASILCITSVIEGLPTVFTEAMNLGVVPIGFDSFRAIYDMIDDGKNGFIIRDNDYKAYAQTLIQLATNDTLRHEIASNAKLQKGNYDIEHIGPLWIKAFRKHGIV</sequence>
<proteinExistence type="predicted"/>
<keyword evidence="2" id="KW-0808">Transferase</keyword>
<dbReference type="PANTHER" id="PTHR12526:SF628">
    <property type="entry name" value="MANNOSYLGLUCOSYLGLYCERATE SYNTHASE"/>
    <property type="match status" value="1"/>
</dbReference>
<dbReference type="SUPFAM" id="SSF53756">
    <property type="entry name" value="UDP-Glycosyltransferase/glycogen phosphorylase"/>
    <property type="match status" value="1"/>
</dbReference>
<dbReference type="PANTHER" id="PTHR12526">
    <property type="entry name" value="GLYCOSYLTRANSFERASE"/>
    <property type="match status" value="1"/>
</dbReference>
<dbReference type="EMBL" id="WCRW01000021">
    <property type="protein sequence ID" value="KAB4451631.1"/>
    <property type="molecule type" value="Genomic_DNA"/>
</dbReference>
<dbReference type="GO" id="GO:0016757">
    <property type="term" value="F:glycosyltransferase activity"/>
    <property type="evidence" value="ECO:0007669"/>
    <property type="project" value="InterPro"/>
</dbReference>
<protein>
    <submittedName>
        <fullName evidence="2">Glycosyltransferase family 4 protein</fullName>
    </submittedName>
</protein>
<comment type="caution">
    <text evidence="2">The sequence shown here is derived from an EMBL/GenBank/DDBJ whole genome shotgun (WGS) entry which is preliminary data.</text>
</comment>
<evidence type="ECO:0000313" key="3">
    <source>
        <dbReference type="Proteomes" id="UP000436825"/>
    </source>
</evidence>
<evidence type="ECO:0000259" key="1">
    <source>
        <dbReference type="Pfam" id="PF00534"/>
    </source>
</evidence>
<gene>
    <name evidence="2" type="ORF">GAN75_23055</name>
</gene>
<dbReference type="Proteomes" id="UP000436825">
    <property type="component" value="Unassembled WGS sequence"/>
</dbReference>
<feature type="domain" description="Glycosyl transferase family 1" evidence="1">
    <location>
        <begin position="215"/>
        <end position="369"/>
    </location>
</feature>
<dbReference type="AlphaFoldDB" id="A0A7J5JJT2"/>
<organism evidence="2 3">
    <name type="scientific">Bacteroides thetaiotaomicron</name>
    <dbReference type="NCBI Taxonomy" id="818"/>
    <lineage>
        <taxon>Bacteria</taxon>
        <taxon>Pseudomonadati</taxon>
        <taxon>Bacteroidota</taxon>
        <taxon>Bacteroidia</taxon>
        <taxon>Bacteroidales</taxon>
        <taxon>Bacteroidaceae</taxon>
        <taxon>Bacteroides</taxon>
    </lineage>
</organism>
<dbReference type="RefSeq" id="WP_234161472.1">
    <property type="nucleotide sequence ID" value="NZ_JAHYPD010000033.1"/>
</dbReference>
<dbReference type="Gene3D" id="3.40.50.2000">
    <property type="entry name" value="Glycogen Phosphorylase B"/>
    <property type="match status" value="2"/>
</dbReference>
<dbReference type="InterPro" id="IPR001296">
    <property type="entry name" value="Glyco_trans_1"/>
</dbReference>
<dbReference type="Pfam" id="PF00534">
    <property type="entry name" value="Glycos_transf_1"/>
    <property type="match status" value="1"/>
</dbReference>
<evidence type="ECO:0000313" key="2">
    <source>
        <dbReference type="EMBL" id="KAB4451631.1"/>
    </source>
</evidence>
<name>A0A7J5JJT2_BACT4</name>
<accession>A0A7J5JJT2</accession>